<organism evidence="2 3">
    <name type="scientific">Aspergillus granulosus</name>
    <dbReference type="NCBI Taxonomy" id="176169"/>
    <lineage>
        <taxon>Eukaryota</taxon>
        <taxon>Fungi</taxon>
        <taxon>Dikarya</taxon>
        <taxon>Ascomycota</taxon>
        <taxon>Pezizomycotina</taxon>
        <taxon>Eurotiomycetes</taxon>
        <taxon>Eurotiomycetidae</taxon>
        <taxon>Eurotiales</taxon>
        <taxon>Aspergillaceae</taxon>
        <taxon>Aspergillus</taxon>
        <taxon>Aspergillus subgen. Nidulantes</taxon>
    </lineage>
</organism>
<proteinExistence type="predicted"/>
<protein>
    <submittedName>
        <fullName evidence="2">Uncharacterized protein</fullName>
    </submittedName>
</protein>
<reference evidence="2 3" key="1">
    <citation type="submission" date="2024-07" db="EMBL/GenBank/DDBJ databases">
        <title>Section-level genome sequencing and comparative genomics of Aspergillus sections Usti and Cavernicolus.</title>
        <authorList>
            <consortium name="Lawrence Berkeley National Laboratory"/>
            <person name="Nybo J.L."/>
            <person name="Vesth T.C."/>
            <person name="Theobald S."/>
            <person name="Frisvad J.C."/>
            <person name="Larsen T.O."/>
            <person name="Kjaerboelling I."/>
            <person name="Rothschild-Mancinelli K."/>
            <person name="Lyhne E.K."/>
            <person name="Kogle M.E."/>
            <person name="Barry K."/>
            <person name="Clum A."/>
            <person name="Na H."/>
            <person name="Ledsgaard L."/>
            <person name="Lin J."/>
            <person name="Lipzen A."/>
            <person name="Kuo A."/>
            <person name="Riley R."/>
            <person name="Mondo S."/>
            <person name="Labutti K."/>
            <person name="Haridas S."/>
            <person name="Pangalinan J."/>
            <person name="Salamov A.A."/>
            <person name="Simmons B.A."/>
            <person name="Magnuson J.K."/>
            <person name="Chen J."/>
            <person name="Drula E."/>
            <person name="Henrissat B."/>
            <person name="Wiebenga A."/>
            <person name="Lubbers R.J."/>
            <person name="Gomes A.C."/>
            <person name="Makela M.R."/>
            <person name="Stajich J."/>
            <person name="Grigoriev I.V."/>
            <person name="Mortensen U.H."/>
            <person name="De Vries R.P."/>
            <person name="Baker S.E."/>
            <person name="Andersen M.R."/>
        </authorList>
    </citation>
    <scope>NUCLEOTIDE SEQUENCE [LARGE SCALE GENOMIC DNA]</scope>
    <source>
        <strain evidence="2 3">CBS 588.65</strain>
    </source>
</reference>
<name>A0ABR4HPZ2_9EURO</name>
<evidence type="ECO:0000313" key="2">
    <source>
        <dbReference type="EMBL" id="KAL2817539.1"/>
    </source>
</evidence>
<dbReference type="EMBL" id="JBFXLT010000017">
    <property type="protein sequence ID" value="KAL2817539.1"/>
    <property type="molecule type" value="Genomic_DNA"/>
</dbReference>
<evidence type="ECO:0000256" key="1">
    <source>
        <dbReference type="SAM" id="MobiDB-lite"/>
    </source>
</evidence>
<comment type="caution">
    <text evidence="2">The sequence shown here is derived from an EMBL/GenBank/DDBJ whole genome shotgun (WGS) entry which is preliminary data.</text>
</comment>
<accession>A0ABR4HPZ2</accession>
<dbReference type="PANTHER" id="PTHR40257">
    <property type="match status" value="1"/>
</dbReference>
<sequence length="284" mass="31758">MINCTFYLIALATGTGTQEYISSLYHKGASKHEILVTGIPHGWIHKPLQQDAARLTNHNWDLLLITKGSLGSLIAAKDHTITAFITADFGMPQQQYQRLVLRKDKDSAAGNSSNHPVQLPAEWADPDTDSLRIPARYIVEPYDDPFKAGILRLQPSMVDFLSNALPKEVQNKAVSLFNLFKYTNGDSSVHDQYMRDFEEGFGDSAGAYVKLMGPLQSQLRGTEESMGETSVEGLGWQDVDLVQYDTIYHYAYMLSTDLYQKLNVDKVKGLEDTCILVVSETKIM</sequence>
<dbReference type="Proteomes" id="UP001610334">
    <property type="component" value="Unassembled WGS sequence"/>
</dbReference>
<feature type="region of interest" description="Disordered" evidence="1">
    <location>
        <begin position="104"/>
        <end position="125"/>
    </location>
</feature>
<evidence type="ECO:0000313" key="3">
    <source>
        <dbReference type="Proteomes" id="UP001610334"/>
    </source>
</evidence>
<dbReference type="Gene3D" id="3.30.70.100">
    <property type="match status" value="1"/>
</dbReference>
<keyword evidence="3" id="KW-1185">Reference proteome</keyword>
<gene>
    <name evidence="2" type="ORF">BJX63DRAFT_429586</name>
</gene>
<dbReference type="PANTHER" id="PTHR40257:SF1">
    <property type="entry name" value="DUF1330 DOMAIN-CONTAINING PROTEIN"/>
    <property type="match status" value="1"/>
</dbReference>